<dbReference type="VEuPathDB" id="FungiDB:BTJ68_11285"/>
<reference evidence="3 4" key="1">
    <citation type="submission" date="2017-01" db="EMBL/GenBank/DDBJ databases">
        <title>The recent genome duplication of the halophilic yeast Hortaea werneckii: insights from long-read sequencing.</title>
        <authorList>
            <person name="Sinha S."/>
            <person name="Flibotte S."/>
            <person name="Neira M."/>
            <person name="Lenassi M."/>
            <person name="Gostincar C."/>
            <person name="Stajich J.E."/>
            <person name="Nislow C.E."/>
        </authorList>
    </citation>
    <scope>NUCLEOTIDE SEQUENCE [LARGE SCALE GENOMIC DNA]</scope>
    <source>
        <strain evidence="3 4">EXF-2000</strain>
    </source>
</reference>
<dbReference type="EMBL" id="MUNK01000240">
    <property type="protein sequence ID" value="OTA24531.1"/>
    <property type="molecule type" value="Genomic_DNA"/>
</dbReference>
<evidence type="ECO:0000313" key="4">
    <source>
        <dbReference type="Proteomes" id="UP000194280"/>
    </source>
</evidence>
<proteinExistence type="predicted"/>
<name>A0A1Z5SUS2_HORWE</name>
<keyword evidence="2" id="KW-0472">Membrane</keyword>
<feature type="compositionally biased region" description="Low complexity" evidence="1">
    <location>
        <begin position="96"/>
        <end position="105"/>
    </location>
</feature>
<sequence length="122" mass="13141">MGADRRWQGYLADGLMIIAAPVLLFYLTRSILSRLDPDAGAKAEAQQKALAATTRLQSIFSNHDQQLEDESSDDDASSSASSDDGFDYSDNDPTHRPAAPAAIAPVNPPRPPNKPHPHHPSP</sequence>
<feature type="region of interest" description="Disordered" evidence="1">
    <location>
        <begin position="60"/>
        <end position="122"/>
    </location>
</feature>
<keyword evidence="2" id="KW-1133">Transmembrane helix</keyword>
<accession>A0A1Z5SUS2</accession>
<keyword evidence="2" id="KW-0812">Transmembrane</keyword>
<protein>
    <submittedName>
        <fullName evidence="3">Uncharacterized protein</fullName>
    </submittedName>
</protein>
<organism evidence="3 4">
    <name type="scientific">Hortaea werneckii EXF-2000</name>
    <dbReference type="NCBI Taxonomy" id="1157616"/>
    <lineage>
        <taxon>Eukaryota</taxon>
        <taxon>Fungi</taxon>
        <taxon>Dikarya</taxon>
        <taxon>Ascomycota</taxon>
        <taxon>Pezizomycotina</taxon>
        <taxon>Dothideomycetes</taxon>
        <taxon>Dothideomycetidae</taxon>
        <taxon>Mycosphaerellales</taxon>
        <taxon>Teratosphaeriaceae</taxon>
        <taxon>Hortaea</taxon>
    </lineage>
</organism>
<keyword evidence="4" id="KW-1185">Reference proteome</keyword>
<feature type="transmembrane region" description="Helical" evidence="2">
    <location>
        <begin position="7"/>
        <end position="27"/>
    </location>
</feature>
<dbReference type="Proteomes" id="UP000194280">
    <property type="component" value="Unassembled WGS sequence"/>
</dbReference>
<evidence type="ECO:0000256" key="1">
    <source>
        <dbReference type="SAM" id="MobiDB-lite"/>
    </source>
</evidence>
<dbReference type="AlphaFoldDB" id="A0A1Z5SUS2"/>
<gene>
    <name evidence="3" type="ORF">BTJ68_11285</name>
</gene>
<evidence type="ECO:0000256" key="2">
    <source>
        <dbReference type="SAM" id="Phobius"/>
    </source>
</evidence>
<comment type="caution">
    <text evidence="3">The sequence shown here is derived from an EMBL/GenBank/DDBJ whole genome shotgun (WGS) entry which is preliminary data.</text>
</comment>
<evidence type="ECO:0000313" key="3">
    <source>
        <dbReference type="EMBL" id="OTA24531.1"/>
    </source>
</evidence>
<dbReference type="OrthoDB" id="10254455at2759"/>
<dbReference type="InParanoid" id="A0A1Z5SUS2"/>
<feature type="compositionally biased region" description="Acidic residues" evidence="1">
    <location>
        <begin position="67"/>
        <end position="76"/>
    </location>
</feature>
<dbReference type="STRING" id="1157616.A0A1Z5SUS2"/>
<feature type="compositionally biased region" description="Basic residues" evidence="1">
    <location>
        <begin position="113"/>
        <end position="122"/>
    </location>
</feature>